<reference evidence="3" key="1">
    <citation type="submission" date="2025-08" db="UniProtKB">
        <authorList>
            <consortium name="RefSeq"/>
        </authorList>
    </citation>
    <scope>IDENTIFICATION</scope>
    <source>
        <tissue evidence="3">Whole body</tissue>
    </source>
</reference>
<evidence type="ECO:0000256" key="1">
    <source>
        <dbReference type="SAM" id="MobiDB-lite"/>
    </source>
</evidence>
<evidence type="ECO:0000313" key="3">
    <source>
        <dbReference type="RefSeq" id="XP_025407554.1"/>
    </source>
</evidence>
<evidence type="ECO:0000313" key="2">
    <source>
        <dbReference type="Proteomes" id="UP000694846"/>
    </source>
</evidence>
<gene>
    <name evidence="3" type="primary">LOC112681518</name>
</gene>
<sequence length="173" mass="20036">MISRTTQIKIGEFGEGSQTPVLEEHSKKVEEYAADSPDRTKLQMAAIVQCLKDSFKETLDAQTEAISKLVVATETLQLQHKKFGEEHQQQNQQQKQQQQQRSTMGQGKIPQKKTTKRIEQEPSQQPQQRQQPQQQLQQQPQQQQQQQPQPGQEWEVVKKKGRRRKDTGGEIRL</sequence>
<dbReference type="Proteomes" id="UP000694846">
    <property type="component" value="Unplaced"/>
</dbReference>
<dbReference type="AlphaFoldDB" id="A0A8B8F9N3"/>
<feature type="region of interest" description="Disordered" evidence="1">
    <location>
        <begin position="82"/>
        <end position="173"/>
    </location>
</feature>
<name>A0A8B8F9N3_9HEMI</name>
<organism evidence="2 3">
    <name type="scientific">Sipha flava</name>
    <name type="common">yellow sugarcane aphid</name>
    <dbReference type="NCBI Taxonomy" id="143950"/>
    <lineage>
        <taxon>Eukaryota</taxon>
        <taxon>Metazoa</taxon>
        <taxon>Ecdysozoa</taxon>
        <taxon>Arthropoda</taxon>
        <taxon>Hexapoda</taxon>
        <taxon>Insecta</taxon>
        <taxon>Pterygota</taxon>
        <taxon>Neoptera</taxon>
        <taxon>Paraneoptera</taxon>
        <taxon>Hemiptera</taxon>
        <taxon>Sternorrhyncha</taxon>
        <taxon>Aphidomorpha</taxon>
        <taxon>Aphidoidea</taxon>
        <taxon>Aphididae</taxon>
        <taxon>Sipha</taxon>
    </lineage>
</organism>
<dbReference type="GeneID" id="112681518"/>
<accession>A0A8B8F9N3</accession>
<feature type="region of interest" description="Disordered" evidence="1">
    <location>
        <begin position="1"/>
        <end position="24"/>
    </location>
</feature>
<protein>
    <submittedName>
        <fullName evidence="3">RNA polymerase II degradation factor 1-like</fullName>
    </submittedName>
</protein>
<feature type="compositionally biased region" description="Low complexity" evidence="1">
    <location>
        <begin position="89"/>
        <end position="100"/>
    </location>
</feature>
<proteinExistence type="predicted"/>
<keyword evidence="2" id="KW-1185">Reference proteome</keyword>
<dbReference type="RefSeq" id="XP_025407554.1">
    <property type="nucleotide sequence ID" value="XM_025551769.1"/>
</dbReference>
<feature type="compositionally biased region" description="Low complexity" evidence="1">
    <location>
        <begin position="121"/>
        <end position="152"/>
    </location>
</feature>